<dbReference type="SUPFAM" id="SSF53474">
    <property type="entry name" value="alpha/beta-Hydrolases"/>
    <property type="match status" value="1"/>
</dbReference>
<dbReference type="InterPro" id="IPR029058">
    <property type="entry name" value="AB_hydrolase_fold"/>
</dbReference>
<dbReference type="AlphaFoldDB" id="A0A1J0WLL3"/>
<name>A0A1J0WLL3_9RHOB</name>
<sequence>MKETEARSHALAETYRVERSVSYGPSPRQSFDLVFPPDQQSGAPLHMFIHGGYWRAGSKEAHTLVAAPVVAAGGIAALVGYDLMPQTRLAEIVAQVRRAARHLVRLAPDIGADPERFTVSGHSAGAHLASLLASEAAGDTGPADLPTLRGMLLVSGIYDLSGIPGSFLKDEAEMRDDEARAWSPLIARHKPGPLRIITRGESETAPFQEQAVALNALLDREQQETELRIEPDKNHLTIVFDLADPDAPLGRRLRELVRSS</sequence>
<dbReference type="EMBL" id="CP018076">
    <property type="protein sequence ID" value="APE45257.1"/>
    <property type="molecule type" value="Genomic_DNA"/>
</dbReference>
<dbReference type="InterPro" id="IPR049492">
    <property type="entry name" value="BD-FAE-like_dom"/>
</dbReference>
<keyword evidence="1" id="KW-0378">Hydrolase</keyword>
<evidence type="ECO:0000313" key="4">
    <source>
        <dbReference type="Proteomes" id="UP000181897"/>
    </source>
</evidence>
<dbReference type="Gene3D" id="3.40.50.1820">
    <property type="entry name" value="alpha/beta hydrolase"/>
    <property type="match status" value="1"/>
</dbReference>
<proteinExistence type="predicted"/>
<feature type="domain" description="BD-FAE-like" evidence="2">
    <location>
        <begin position="32"/>
        <end position="137"/>
    </location>
</feature>
<dbReference type="InterPro" id="IPR050300">
    <property type="entry name" value="GDXG_lipolytic_enzyme"/>
</dbReference>
<evidence type="ECO:0000256" key="1">
    <source>
        <dbReference type="ARBA" id="ARBA00022801"/>
    </source>
</evidence>
<dbReference type="GO" id="GO:0016787">
    <property type="term" value="F:hydrolase activity"/>
    <property type="evidence" value="ECO:0007669"/>
    <property type="project" value="UniProtKB-KW"/>
</dbReference>
<dbReference type="KEGG" id="suam:BOO69_02860"/>
<protein>
    <submittedName>
        <fullName evidence="3">Lipase</fullName>
    </submittedName>
</protein>
<evidence type="ECO:0000313" key="3">
    <source>
        <dbReference type="EMBL" id="APE45257.1"/>
    </source>
</evidence>
<evidence type="ECO:0000259" key="2">
    <source>
        <dbReference type="Pfam" id="PF20434"/>
    </source>
</evidence>
<dbReference type="Pfam" id="PF20434">
    <property type="entry name" value="BD-FAE"/>
    <property type="match status" value="1"/>
</dbReference>
<dbReference type="Proteomes" id="UP000181897">
    <property type="component" value="Chromosome"/>
</dbReference>
<gene>
    <name evidence="3" type="ORF">BOO69_02860</name>
</gene>
<dbReference type="PANTHER" id="PTHR48081:SF33">
    <property type="entry name" value="KYNURENINE FORMAMIDASE"/>
    <property type="match status" value="1"/>
</dbReference>
<reference evidence="3 4" key="1">
    <citation type="submission" date="2016-11" db="EMBL/GenBank/DDBJ databases">
        <title>Complete genome sequence of Sulfitobacter sp. AM1-D1, a toxic bacteria associated with marine dinoflagellate Alexandrium minutum in East China Sea.</title>
        <authorList>
            <person name="Yang Q."/>
            <person name="Zhang X."/>
            <person name="Tian X."/>
        </authorList>
    </citation>
    <scope>NUCLEOTIDE SEQUENCE [LARGE SCALE GENOMIC DNA]</scope>
    <source>
        <strain evidence="3 4">AM1-D1</strain>
    </source>
</reference>
<dbReference type="STRING" id="1917485.BOO69_02860"/>
<organism evidence="3 4">
    <name type="scientific">Sulfitobacter alexandrii</name>
    <dbReference type="NCBI Taxonomy" id="1917485"/>
    <lineage>
        <taxon>Bacteria</taxon>
        <taxon>Pseudomonadati</taxon>
        <taxon>Pseudomonadota</taxon>
        <taxon>Alphaproteobacteria</taxon>
        <taxon>Rhodobacterales</taxon>
        <taxon>Roseobacteraceae</taxon>
        <taxon>Sulfitobacter</taxon>
    </lineage>
</organism>
<keyword evidence="4" id="KW-1185">Reference proteome</keyword>
<accession>A0A1J0WLL3</accession>
<dbReference type="PANTHER" id="PTHR48081">
    <property type="entry name" value="AB HYDROLASE SUPERFAMILY PROTEIN C4A8.06C"/>
    <property type="match status" value="1"/>
</dbReference>